<comment type="caution">
    <text evidence="2">The sequence shown here is derived from an EMBL/GenBank/DDBJ whole genome shotgun (WGS) entry which is preliminary data.</text>
</comment>
<protein>
    <submittedName>
        <fullName evidence="2">Uncharacterized protein</fullName>
    </submittedName>
</protein>
<keyword evidence="3" id="KW-1185">Reference proteome</keyword>
<feature type="region of interest" description="Disordered" evidence="1">
    <location>
        <begin position="406"/>
        <end position="425"/>
    </location>
</feature>
<gene>
    <name evidence="2" type="ORF">AK812_SmicGene11694</name>
</gene>
<dbReference type="Proteomes" id="UP000186817">
    <property type="component" value="Unassembled WGS sequence"/>
</dbReference>
<dbReference type="EMBL" id="LSRX01000193">
    <property type="protein sequence ID" value="OLQ05159.1"/>
    <property type="molecule type" value="Genomic_DNA"/>
</dbReference>
<evidence type="ECO:0000313" key="2">
    <source>
        <dbReference type="EMBL" id="OLQ05159.1"/>
    </source>
</evidence>
<proteinExistence type="predicted"/>
<evidence type="ECO:0000256" key="1">
    <source>
        <dbReference type="SAM" id="MobiDB-lite"/>
    </source>
</evidence>
<feature type="compositionally biased region" description="Pro residues" evidence="1">
    <location>
        <begin position="412"/>
        <end position="425"/>
    </location>
</feature>
<dbReference type="AlphaFoldDB" id="A0A1Q9ECL3"/>
<organism evidence="2 3">
    <name type="scientific">Symbiodinium microadriaticum</name>
    <name type="common">Dinoflagellate</name>
    <name type="synonym">Zooxanthella microadriatica</name>
    <dbReference type="NCBI Taxonomy" id="2951"/>
    <lineage>
        <taxon>Eukaryota</taxon>
        <taxon>Sar</taxon>
        <taxon>Alveolata</taxon>
        <taxon>Dinophyceae</taxon>
        <taxon>Suessiales</taxon>
        <taxon>Symbiodiniaceae</taxon>
        <taxon>Symbiodinium</taxon>
    </lineage>
</organism>
<sequence length="425" mass="46799">MNLEKTGKQCVQRVHRFRAPDTDGVWVDAIMDYGWDMDALAERMGLGGRYHGTFNAIDPHLTPKQFPRYSSCGGCREGNKTNEEIEQCIQPCYNLSFVLEWERFDAEHGYQLVYFPSRPGPQGEASVNISAWWLPAPPTARGPAPRIVVLHGVGSNNNHCGVQATCFLLRSIGFSCLTPSARDNGLSGSSTHPEITSWAYDYHLDALGAWDYAVEDPEGLLGGPLPPSKVGLMGFSKGALETAIAFGLEQRAPGAWLDSGPYGGLFGMTQSVLSKALGRRLGDFLARIVFFWAKVFTGNRVDVLKPLVLLHNCTPGNVRNVLIAQSTLDEVVPIKYAGIAISTLSGLPSCYSVRTFTPPQYCNGATHHQEMWEFPDDTRRKLCDFWSSTFKQDQALCNLENQPDFQTWSPSKPLPPGSPPTPILS</sequence>
<reference evidence="2 3" key="1">
    <citation type="submission" date="2016-02" db="EMBL/GenBank/DDBJ databases">
        <title>Genome analysis of coral dinoflagellate symbionts highlights evolutionary adaptations to a symbiotic lifestyle.</title>
        <authorList>
            <person name="Aranda M."/>
            <person name="Li Y."/>
            <person name="Liew Y.J."/>
            <person name="Baumgarten S."/>
            <person name="Simakov O."/>
            <person name="Wilson M."/>
            <person name="Piel J."/>
            <person name="Ashoor H."/>
            <person name="Bougouffa S."/>
            <person name="Bajic V.B."/>
            <person name="Ryu T."/>
            <person name="Ravasi T."/>
            <person name="Bayer T."/>
            <person name="Micklem G."/>
            <person name="Kim H."/>
            <person name="Bhak J."/>
            <person name="Lajeunesse T.C."/>
            <person name="Voolstra C.R."/>
        </authorList>
    </citation>
    <scope>NUCLEOTIDE SEQUENCE [LARGE SCALE GENOMIC DNA]</scope>
    <source>
        <strain evidence="2 3">CCMP2467</strain>
    </source>
</reference>
<dbReference type="Gene3D" id="3.40.50.1820">
    <property type="entry name" value="alpha/beta hydrolase"/>
    <property type="match status" value="1"/>
</dbReference>
<dbReference type="OrthoDB" id="410323at2759"/>
<dbReference type="InterPro" id="IPR029058">
    <property type="entry name" value="AB_hydrolase_fold"/>
</dbReference>
<dbReference type="SUPFAM" id="SSF53474">
    <property type="entry name" value="alpha/beta-Hydrolases"/>
    <property type="match status" value="1"/>
</dbReference>
<dbReference type="OMA" id="GIESSAC"/>
<evidence type="ECO:0000313" key="3">
    <source>
        <dbReference type="Proteomes" id="UP000186817"/>
    </source>
</evidence>
<accession>A0A1Q9ECL3</accession>
<name>A0A1Q9ECL3_SYMMI</name>